<dbReference type="AlphaFoldDB" id="W2TGE8"/>
<proteinExistence type="predicted"/>
<accession>W2TGE8</accession>
<sequence>MGQCGAARTAGNQKLTSELARLCREAIKEDFKERRTEVLLLLVEDAEAEQSICYARWNFANLYISQNKLDSRKMQKLDLRRHGQTPTLQKKVCNLQWAFGTHRMSSTKSVDNQTAGQHQESRVNVN</sequence>
<organism evidence="2 3">
    <name type="scientific">Necator americanus</name>
    <name type="common">Human hookworm</name>
    <dbReference type="NCBI Taxonomy" id="51031"/>
    <lineage>
        <taxon>Eukaryota</taxon>
        <taxon>Metazoa</taxon>
        <taxon>Ecdysozoa</taxon>
        <taxon>Nematoda</taxon>
        <taxon>Chromadorea</taxon>
        <taxon>Rhabditida</taxon>
        <taxon>Rhabditina</taxon>
        <taxon>Rhabditomorpha</taxon>
        <taxon>Strongyloidea</taxon>
        <taxon>Ancylostomatidae</taxon>
        <taxon>Bunostominae</taxon>
        <taxon>Necator</taxon>
    </lineage>
</organism>
<reference evidence="3" key="1">
    <citation type="journal article" date="2014" name="Nat. Genet.">
        <title>Genome of the human hookworm Necator americanus.</title>
        <authorList>
            <person name="Tang Y.T."/>
            <person name="Gao X."/>
            <person name="Rosa B.A."/>
            <person name="Abubucker S."/>
            <person name="Hallsworth-Pepin K."/>
            <person name="Martin J."/>
            <person name="Tyagi R."/>
            <person name="Heizer E."/>
            <person name="Zhang X."/>
            <person name="Bhonagiri-Palsikar V."/>
            <person name="Minx P."/>
            <person name="Warren W.C."/>
            <person name="Wang Q."/>
            <person name="Zhan B."/>
            <person name="Hotez P.J."/>
            <person name="Sternberg P.W."/>
            <person name="Dougall A."/>
            <person name="Gaze S.T."/>
            <person name="Mulvenna J."/>
            <person name="Sotillo J."/>
            <person name="Ranganathan S."/>
            <person name="Rabelo E.M."/>
            <person name="Wilson R.K."/>
            <person name="Felgner P.L."/>
            <person name="Bethony J."/>
            <person name="Hawdon J.M."/>
            <person name="Gasser R.B."/>
            <person name="Loukas A."/>
            <person name="Mitreva M."/>
        </authorList>
    </citation>
    <scope>NUCLEOTIDE SEQUENCE [LARGE SCALE GENOMIC DNA]</scope>
</reference>
<name>W2TGE8_NECAM</name>
<evidence type="ECO:0000256" key="1">
    <source>
        <dbReference type="SAM" id="MobiDB-lite"/>
    </source>
</evidence>
<protein>
    <submittedName>
        <fullName evidence="2">Uncharacterized protein</fullName>
    </submittedName>
</protein>
<dbReference type="Proteomes" id="UP000053676">
    <property type="component" value="Unassembled WGS sequence"/>
</dbReference>
<dbReference type="EMBL" id="KI659224">
    <property type="protein sequence ID" value="ETN80097.1"/>
    <property type="molecule type" value="Genomic_DNA"/>
</dbReference>
<evidence type="ECO:0000313" key="2">
    <source>
        <dbReference type="EMBL" id="ETN80097.1"/>
    </source>
</evidence>
<dbReference type="KEGG" id="nai:NECAME_09417"/>
<keyword evidence="3" id="KW-1185">Reference proteome</keyword>
<evidence type="ECO:0000313" key="3">
    <source>
        <dbReference type="Proteomes" id="UP000053676"/>
    </source>
</evidence>
<feature type="region of interest" description="Disordered" evidence="1">
    <location>
        <begin position="106"/>
        <end position="126"/>
    </location>
</feature>
<gene>
    <name evidence="2" type="ORF">NECAME_09417</name>
</gene>